<evidence type="ECO:0000313" key="2">
    <source>
        <dbReference type="Proteomes" id="UP000054995"/>
    </source>
</evidence>
<proteinExistence type="predicted"/>
<reference evidence="1 2" key="1">
    <citation type="submission" date="2015-01" db="EMBL/GenBank/DDBJ databases">
        <title>Evolution of Trichinella species and genotypes.</title>
        <authorList>
            <person name="Korhonen P.K."/>
            <person name="Edoardo P."/>
            <person name="Giuseppe L.R."/>
            <person name="Gasser R.B."/>
        </authorList>
    </citation>
    <scope>NUCLEOTIDE SEQUENCE [LARGE SCALE GENOMIC DNA]</scope>
    <source>
        <strain evidence="1">ISS470</strain>
    </source>
</reference>
<keyword evidence="2" id="KW-1185">Reference proteome</keyword>
<sequence length="44" mass="5296">MAKRDKLVQQIEYTVLKLALNRVLAELTEWFDEEKLKCIRESDE</sequence>
<accession>A0A0V1G2Q9</accession>
<dbReference type="AlphaFoldDB" id="A0A0V1G2Q9"/>
<evidence type="ECO:0000313" key="1">
    <source>
        <dbReference type="EMBL" id="KRY92560.1"/>
    </source>
</evidence>
<gene>
    <name evidence="1" type="ORF">T4D_2993</name>
</gene>
<comment type="caution">
    <text evidence="1">The sequence shown here is derived from an EMBL/GenBank/DDBJ whole genome shotgun (WGS) entry which is preliminary data.</text>
</comment>
<name>A0A0V1G2Q9_TRIPS</name>
<dbReference type="EMBL" id="JYDT01000006">
    <property type="protein sequence ID" value="KRY92560.1"/>
    <property type="molecule type" value="Genomic_DNA"/>
</dbReference>
<organism evidence="1 2">
    <name type="scientific">Trichinella pseudospiralis</name>
    <name type="common">Parasitic roundworm</name>
    <dbReference type="NCBI Taxonomy" id="6337"/>
    <lineage>
        <taxon>Eukaryota</taxon>
        <taxon>Metazoa</taxon>
        <taxon>Ecdysozoa</taxon>
        <taxon>Nematoda</taxon>
        <taxon>Enoplea</taxon>
        <taxon>Dorylaimia</taxon>
        <taxon>Trichinellida</taxon>
        <taxon>Trichinellidae</taxon>
        <taxon>Trichinella</taxon>
    </lineage>
</organism>
<dbReference type="Proteomes" id="UP000054995">
    <property type="component" value="Unassembled WGS sequence"/>
</dbReference>
<protein>
    <submittedName>
        <fullName evidence="1">Uncharacterized protein</fullName>
    </submittedName>
</protein>